<keyword evidence="5" id="KW-1185">Reference proteome</keyword>
<dbReference type="InterPro" id="IPR000189">
    <property type="entry name" value="Transglyc_AS"/>
</dbReference>
<dbReference type="Proteomes" id="UP001230496">
    <property type="component" value="Chromosome"/>
</dbReference>
<feature type="domain" description="LysM" evidence="3">
    <location>
        <begin position="446"/>
        <end position="490"/>
    </location>
</feature>
<feature type="chain" id="PRO_5041410222" evidence="2">
    <location>
        <begin position="25"/>
        <end position="494"/>
    </location>
</feature>
<evidence type="ECO:0000256" key="1">
    <source>
        <dbReference type="ARBA" id="ARBA00007734"/>
    </source>
</evidence>
<dbReference type="InterPro" id="IPR018392">
    <property type="entry name" value="LysM"/>
</dbReference>
<dbReference type="Gene3D" id="1.10.530.10">
    <property type="match status" value="1"/>
</dbReference>
<evidence type="ECO:0000256" key="2">
    <source>
        <dbReference type="SAM" id="SignalP"/>
    </source>
</evidence>
<dbReference type="GO" id="GO:0008933">
    <property type="term" value="F:peptidoglycan lytic transglycosylase activity"/>
    <property type="evidence" value="ECO:0007669"/>
    <property type="project" value="InterPro"/>
</dbReference>
<evidence type="ECO:0000313" key="4">
    <source>
        <dbReference type="EMBL" id="WMN12927.1"/>
    </source>
</evidence>
<evidence type="ECO:0000259" key="3">
    <source>
        <dbReference type="PROSITE" id="PS51782"/>
    </source>
</evidence>
<dbReference type="PANTHER" id="PTHR37423:SF2">
    <property type="entry name" value="MEMBRANE-BOUND LYTIC MUREIN TRANSGLYCOSYLASE C"/>
    <property type="match status" value="1"/>
</dbReference>
<dbReference type="PANTHER" id="PTHR37423">
    <property type="entry name" value="SOLUBLE LYTIC MUREIN TRANSGLYCOSYLASE-RELATED"/>
    <property type="match status" value="1"/>
</dbReference>
<evidence type="ECO:0000313" key="5">
    <source>
        <dbReference type="Proteomes" id="UP001230496"/>
    </source>
</evidence>
<dbReference type="KEGG" id="msaa:QYS49_35025"/>
<dbReference type="Pfam" id="PF01464">
    <property type="entry name" value="SLT"/>
    <property type="match status" value="1"/>
</dbReference>
<dbReference type="GO" id="GO:0000270">
    <property type="term" value="P:peptidoglycan metabolic process"/>
    <property type="evidence" value="ECO:0007669"/>
    <property type="project" value="InterPro"/>
</dbReference>
<dbReference type="RefSeq" id="WP_308351312.1">
    <property type="nucleotide sequence ID" value="NZ_CP129971.1"/>
</dbReference>
<dbReference type="Pfam" id="PF01476">
    <property type="entry name" value="LysM"/>
    <property type="match status" value="2"/>
</dbReference>
<proteinExistence type="inferred from homology"/>
<dbReference type="GO" id="GO:0016020">
    <property type="term" value="C:membrane"/>
    <property type="evidence" value="ECO:0007669"/>
    <property type="project" value="InterPro"/>
</dbReference>
<dbReference type="InterPro" id="IPR036779">
    <property type="entry name" value="LysM_dom_sf"/>
</dbReference>
<dbReference type="CDD" id="cd16894">
    <property type="entry name" value="MltD-like"/>
    <property type="match status" value="1"/>
</dbReference>
<dbReference type="Gene3D" id="3.10.350.10">
    <property type="entry name" value="LysM domain"/>
    <property type="match status" value="2"/>
</dbReference>
<comment type="similarity">
    <text evidence="1">Belongs to the transglycosylase Slt family.</text>
</comment>
<reference evidence="4 5" key="1">
    <citation type="submission" date="2023-08" db="EMBL/GenBank/DDBJ databases">
        <title>Comparative genomics and taxonomic characterization of three novel marine species of genus Marivirga.</title>
        <authorList>
            <person name="Muhammad N."/>
            <person name="Kim S.-G."/>
        </authorList>
    </citation>
    <scope>NUCLEOTIDE SEQUENCE [LARGE SCALE GENOMIC DNA]</scope>
    <source>
        <strain evidence="4 5">BDSF4-3</strain>
    </source>
</reference>
<dbReference type="SUPFAM" id="SSF53955">
    <property type="entry name" value="Lysozyme-like"/>
    <property type="match status" value="1"/>
</dbReference>
<dbReference type="SUPFAM" id="SSF54106">
    <property type="entry name" value="LysM domain"/>
    <property type="match status" value="2"/>
</dbReference>
<dbReference type="PROSITE" id="PS51782">
    <property type="entry name" value="LYSM"/>
    <property type="match status" value="2"/>
</dbReference>
<dbReference type="PROSITE" id="PS00922">
    <property type="entry name" value="TRANSGLYCOSYLASE"/>
    <property type="match status" value="1"/>
</dbReference>
<name>A0AA51NCZ3_9BACT</name>
<feature type="domain" description="LysM" evidence="3">
    <location>
        <begin position="371"/>
        <end position="414"/>
    </location>
</feature>
<dbReference type="InterPro" id="IPR023346">
    <property type="entry name" value="Lysozyme-like_dom_sf"/>
</dbReference>
<organism evidence="4 5">
    <name type="scientific">Marivirga salinarum</name>
    <dbReference type="NCBI Taxonomy" id="3059078"/>
    <lineage>
        <taxon>Bacteria</taxon>
        <taxon>Pseudomonadati</taxon>
        <taxon>Bacteroidota</taxon>
        <taxon>Cytophagia</taxon>
        <taxon>Cytophagales</taxon>
        <taxon>Marivirgaceae</taxon>
        <taxon>Marivirga</taxon>
    </lineage>
</organism>
<sequence length="494" mass="57056">MQGKVRNILIFGLCWAFIISPLNAQQADSLSIPTAIGTLTVSTLTDTTISTDDTLDRKLIQFSHQYEYVPEFEQEIIQERLSKIENEIPLTYNPVVNSFISYFTVTDREYTRKVAQLQTKYFPMIERYLKKYNLPDELKYLAIVESGLNPKAKSPAGAVGLWQFMPLTGRVDYGLSENWYLDEKMDMEKSTDAACRYLTFLYKYFYNDWPLALAAYNTGPGNVRKAIRRSGYKKNFWEIYPYLYRETRSYVPQFIAIMYSMNYLEEHNFFIEEYEYMPEYETVSINGFLSLPLFAEHSGICLETLNDLNPELKRGVISDKHPMYPLRIPSNQKNFVAENLKDIMRFAGQGKEHFEKLARNEVGSTYGRQKLTYKVRSGDVIGKIAQTYNVRIADLQQWNNLRGTVIRVGQPLSIWVADDFYDGVNKQLAAISQKNVPNKNVALKSGEYRVQNGDTLWDISRKFDGLTVEKLKKLNNLEGNGIKPGQVLKINENS</sequence>
<dbReference type="CDD" id="cd00118">
    <property type="entry name" value="LysM"/>
    <property type="match status" value="2"/>
</dbReference>
<dbReference type="EMBL" id="CP129971">
    <property type="protein sequence ID" value="WMN12927.1"/>
    <property type="molecule type" value="Genomic_DNA"/>
</dbReference>
<feature type="signal peptide" evidence="2">
    <location>
        <begin position="1"/>
        <end position="24"/>
    </location>
</feature>
<gene>
    <name evidence="4" type="ORF">QYS49_35025</name>
</gene>
<dbReference type="SMART" id="SM00257">
    <property type="entry name" value="LysM"/>
    <property type="match status" value="2"/>
</dbReference>
<dbReference type="InterPro" id="IPR008258">
    <property type="entry name" value="Transglycosylase_SLT_dom_1"/>
</dbReference>
<accession>A0AA51NCZ3</accession>
<dbReference type="AlphaFoldDB" id="A0AA51NCZ3"/>
<protein>
    <submittedName>
        <fullName evidence="4">LysM peptidoglycan-binding domain-containing protein</fullName>
    </submittedName>
</protein>
<keyword evidence="2" id="KW-0732">Signal</keyword>